<reference key="2">
    <citation type="submission" date="2011-10" db="EMBL/GenBank/DDBJ databases">
        <title>The genome and transcriptome sequence of Clonorchis sinensis provide insights into the carcinogenic liver fluke.</title>
        <authorList>
            <person name="Wang X."/>
            <person name="Huang Y."/>
            <person name="Chen W."/>
            <person name="Liu H."/>
            <person name="Guo L."/>
            <person name="Chen Y."/>
            <person name="Luo F."/>
            <person name="Zhou W."/>
            <person name="Sun J."/>
            <person name="Mao Q."/>
            <person name="Liang P."/>
            <person name="Zhou C."/>
            <person name="Tian Y."/>
            <person name="Men J."/>
            <person name="Lv X."/>
            <person name="Huang L."/>
            <person name="Zhou J."/>
            <person name="Hu Y."/>
            <person name="Li R."/>
            <person name="Zhang F."/>
            <person name="Lei H."/>
            <person name="Li X."/>
            <person name="Hu X."/>
            <person name="Liang C."/>
            <person name="Xu J."/>
            <person name="Wu Z."/>
            <person name="Yu X."/>
        </authorList>
    </citation>
    <scope>NUCLEOTIDE SEQUENCE</scope>
    <source>
        <strain>Henan</strain>
    </source>
</reference>
<evidence type="ECO:0000313" key="2">
    <source>
        <dbReference type="EMBL" id="GAA53540.1"/>
    </source>
</evidence>
<feature type="region of interest" description="Disordered" evidence="1">
    <location>
        <begin position="290"/>
        <end position="312"/>
    </location>
</feature>
<proteinExistence type="predicted"/>
<gene>
    <name evidence="2" type="ORF">CLF_110456</name>
</gene>
<keyword evidence="3" id="KW-1185">Reference proteome</keyword>
<evidence type="ECO:0000256" key="1">
    <source>
        <dbReference type="SAM" id="MobiDB-lite"/>
    </source>
</evidence>
<protein>
    <recommendedName>
        <fullName evidence="4">Endonuclease/exonuclease/phosphatase domain-containing protein</fullName>
    </recommendedName>
</protein>
<organism evidence="2 3">
    <name type="scientific">Clonorchis sinensis</name>
    <name type="common">Chinese liver fluke</name>
    <dbReference type="NCBI Taxonomy" id="79923"/>
    <lineage>
        <taxon>Eukaryota</taxon>
        <taxon>Metazoa</taxon>
        <taxon>Spiralia</taxon>
        <taxon>Lophotrochozoa</taxon>
        <taxon>Platyhelminthes</taxon>
        <taxon>Trematoda</taxon>
        <taxon>Digenea</taxon>
        <taxon>Opisthorchiida</taxon>
        <taxon>Opisthorchiata</taxon>
        <taxon>Opisthorchiidae</taxon>
        <taxon>Clonorchis</taxon>
    </lineage>
</organism>
<dbReference type="EMBL" id="DF143522">
    <property type="protein sequence ID" value="GAA53540.1"/>
    <property type="molecule type" value="Genomic_DNA"/>
</dbReference>
<reference evidence="2" key="1">
    <citation type="journal article" date="2011" name="Genome Biol.">
        <title>The draft genome of the carcinogenic human liver fluke Clonorchis sinensis.</title>
        <authorList>
            <person name="Wang X."/>
            <person name="Chen W."/>
            <person name="Huang Y."/>
            <person name="Sun J."/>
            <person name="Men J."/>
            <person name="Liu H."/>
            <person name="Luo F."/>
            <person name="Guo L."/>
            <person name="Lv X."/>
            <person name="Deng C."/>
            <person name="Zhou C."/>
            <person name="Fan Y."/>
            <person name="Li X."/>
            <person name="Huang L."/>
            <person name="Hu Y."/>
            <person name="Liang C."/>
            <person name="Hu X."/>
            <person name="Xu J."/>
            <person name="Yu X."/>
        </authorList>
    </citation>
    <scope>NUCLEOTIDE SEQUENCE [LARGE SCALE GENOMIC DNA]</scope>
    <source>
        <strain evidence="2">Henan</strain>
    </source>
</reference>
<evidence type="ECO:0000313" key="3">
    <source>
        <dbReference type="Proteomes" id="UP000008909"/>
    </source>
</evidence>
<dbReference type="AlphaFoldDB" id="G7YKQ9"/>
<accession>G7YKQ9</accession>
<name>G7YKQ9_CLOSI</name>
<dbReference type="Proteomes" id="UP000008909">
    <property type="component" value="Unassembled WGS sequence"/>
</dbReference>
<sequence>MGYSKGQDLKSICMAHTLHRNNLDATRDATESLVYDILQLNVLYKGQVVLHLVRYSSYRCVSIKETNKSLPETSTAHDRFHPSWDTGHKSVNKRNVSCGKSETRTSDLVKQQSWHHPADQIELKPKTTAEASRPWTIGLVARVTKASYFARSRIRATCQYRLLPAVIEGPQQITFFAERYLSVPGPLAEKTFIQLYDMAIKTATASLVDRRVEESRLIIWKSFSRNITPTKQTQSILGSVLTKPDHKLPHADWLRQKGSKQTLGLLVTFSSPSAVQNIPERVVSTREAYTTTRRLSGDRPIETNGDTQRILPTNQPHVLTSTSWNAENRTTTENVKLLIYTFTPPKVASFIVGTIVAKSENCRPLEEDHYIIRTLEQLSSSYHFTHLLLIGDSNVPKAFWMELQRVGSSRRFAAALISAWTQHVIAPTRYRAGHRPSLLDLVTINERHFVDQGLMNAPLEHKDHCVLIFHFICYWARNSEPDNVDSKLLPCRLSWNAHLS</sequence>
<evidence type="ECO:0008006" key="4">
    <source>
        <dbReference type="Google" id="ProtNLM"/>
    </source>
</evidence>